<dbReference type="AlphaFoldDB" id="A0A0A3I3E8"/>
<dbReference type="GO" id="GO:0046872">
    <property type="term" value="F:metal ion binding"/>
    <property type="evidence" value="ECO:0007669"/>
    <property type="project" value="UniProtKB-KW"/>
</dbReference>
<gene>
    <name evidence="7" type="ORF">CD29_07875</name>
</gene>
<dbReference type="InterPro" id="IPR008949">
    <property type="entry name" value="Isoprenoid_synthase_dom_sf"/>
</dbReference>
<keyword evidence="3 7" id="KW-0808">Transferase</keyword>
<evidence type="ECO:0000256" key="1">
    <source>
        <dbReference type="ARBA" id="ARBA00001946"/>
    </source>
</evidence>
<dbReference type="CDD" id="cd00685">
    <property type="entry name" value="Trans_IPPS_HT"/>
    <property type="match status" value="1"/>
</dbReference>
<reference evidence="7 8" key="1">
    <citation type="submission" date="2014-02" db="EMBL/GenBank/DDBJ databases">
        <title>Draft genome sequence of Lysinibacillus manganicus DSM 26584T.</title>
        <authorList>
            <person name="Zhang F."/>
            <person name="Wang G."/>
            <person name="Zhang L."/>
        </authorList>
    </citation>
    <scope>NUCLEOTIDE SEQUENCE [LARGE SCALE GENOMIC DNA]</scope>
    <source>
        <strain evidence="7 8">DSM 26584</strain>
    </source>
</reference>
<comment type="cofactor">
    <cofactor evidence="1">
        <name>Mg(2+)</name>
        <dbReference type="ChEBI" id="CHEBI:18420"/>
    </cofactor>
</comment>
<evidence type="ECO:0000256" key="6">
    <source>
        <dbReference type="ARBA" id="ARBA00023229"/>
    </source>
</evidence>
<organism evidence="7 8">
    <name type="scientific">Ureibacillus manganicus DSM 26584</name>
    <dbReference type="NCBI Taxonomy" id="1384049"/>
    <lineage>
        <taxon>Bacteria</taxon>
        <taxon>Bacillati</taxon>
        <taxon>Bacillota</taxon>
        <taxon>Bacilli</taxon>
        <taxon>Bacillales</taxon>
        <taxon>Caryophanaceae</taxon>
        <taxon>Ureibacillus</taxon>
    </lineage>
</organism>
<dbReference type="GO" id="GO:0008299">
    <property type="term" value="P:isoprenoid biosynthetic process"/>
    <property type="evidence" value="ECO:0007669"/>
    <property type="project" value="UniProtKB-KW"/>
</dbReference>
<protein>
    <submittedName>
        <fullName evidence="7">Geranyl transferase</fullName>
    </submittedName>
</protein>
<dbReference type="SUPFAM" id="SSF48576">
    <property type="entry name" value="Terpenoid synthases"/>
    <property type="match status" value="1"/>
</dbReference>
<dbReference type="STRING" id="1384049.CD29_07875"/>
<dbReference type="RefSeq" id="WP_036184926.1">
    <property type="nucleotide sequence ID" value="NZ_AVDA01000007.1"/>
</dbReference>
<dbReference type="InterPro" id="IPR033749">
    <property type="entry name" value="Polyprenyl_synt_CS"/>
</dbReference>
<evidence type="ECO:0000313" key="8">
    <source>
        <dbReference type="Proteomes" id="UP000030416"/>
    </source>
</evidence>
<keyword evidence="5" id="KW-0460">Magnesium</keyword>
<evidence type="ECO:0000256" key="2">
    <source>
        <dbReference type="ARBA" id="ARBA00006706"/>
    </source>
</evidence>
<sequence length="790" mass="92092">MNEIYVIDANRCYMEAERKANEYFSLLKDQILEQTYVQTLTEDIQKWKKNHVHTGVLSYIGGRKDTRSNLDYRQYIHWLENKGKLKDYLERSVSYIFLRDLGRTLNSKATQKRITHIVNNLIEQMKNPKDHKDEIAELFSFKGMYRKAQKEKVETTMIWLFEKLQNVTKNLPEEMDALNARRKLIKIIAGVMMHVNEEMDESYAEDKRVQKFENAIRLGYSYGLTYPFVDDLLDSNVLNADEKDRYSNIIRETLLTGRVPDFGEEWQEKNQKLMQYIHSELKEAFIYMKDCQQEQSKFYEQSYVFFHSQEVDRNKDLSYSHYSNENLFIPVILKSSSSRLIARTMVNVEEDEGFEERTFFYGIYNQLADDFADMFIDEKEGAVTPYTYFLKHHQTRSDLINPFEMYWTVIYNLIHHVYHSDEKTREVILDRAINGLKRFKEKHGTETFENVMSIFALRNSKIQKLIIQMINKADDVDFYDKLLRDQMLTSFKNEKEELEQFSNTIKEVQTKINNKLKIDSESNLSVKESVIDAANYSLDSGGKRLRPIITWFMGVKIYGLNEADLFPLLKSLEYMHTASLIFDDLPSQDDASTRRGHPTVHQIYNVATAELAGLYLTQKAFEEQASMEKFDAKSVLKLIQYAAKMTAEMCQGQAMDLASKGRTLSLIELNTISFYKTGLGFEASLIMPAILAQATEGEIEALKKFAKHAGIAFQIKDDLLDVEGDSQLLGKKIGIDALNNNSTFVSILGIDGAKKEMWEHYCQAMDSIENIPRNTTFLKHFLNYIVHREK</sequence>
<comment type="caution">
    <text evidence="7">The sequence shown here is derived from an EMBL/GenBank/DDBJ whole genome shotgun (WGS) entry which is preliminary data.</text>
</comment>
<accession>A0A0A3I3E8</accession>
<dbReference type="PROSITE" id="PS00723">
    <property type="entry name" value="POLYPRENYL_SYNTHASE_1"/>
    <property type="match status" value="1"/>
</dbReference>
<comment type="similarity">
    <text evidence="2">Belongs to the FPP/GGPP synthase family.</text>
</comment>
<dbReference type="GO" id="GO:0004659">
    <property type="term" value="F:prenyltransferase activity"/>
    <property type="evidence" value="ECO:0007669"/>
    <property type="project" value="InterPro"/>
</dbReference>
<evidence type="ECO:0000313" key="7">
    <source>
        <dbReference type="EMBL" id="KGR79249.1"/>
    </source>
</evidence>
<evidence type="ECO:0000256" key="3">
    <source>
        <dbReference type="ARBA" id="ARBA00022679"/>
    </source>
</evidence>
<dbReference type="eggNOG" id="COG0142">
    <property type="taxonomic scope" value="Bacteria"/>
</dbReference>
<keyword evidence="6" id="KW-0414">Isoprene biosynthesis</keyword>
<dbReference type="InterPro" id="IPR000092">
    <property type="entry name" value="Polyprenyl_synt"/>
</dbReference>
<dbReference type="PANTHER" id="PTHR43281:SF1">
    <property type="entry name" value="FARNESYL DIPHOSPHATE SYNTHASE"/>
    <property type="match status" value="1"/>
</dbReference>
<dbReference type="OrthoDB" id="9805316at2"/>
<dbReference type="Pfam" id="PF00348">
    <property type="entry name" value="polyprenyl_synt"/>
    <property type="match status" value="1"/>
</dbReference>
<dbReference type="EMBL" id="JPVN01000007">
    <property type="protein sequence ID" value="KGR79249.1"/>
    <property type="molecule type" value="Genomic_DNA"/>
</dbReference>
<proteinExistence type="inferred from homology"/>
<dbReference type="Proteomes" id="UP000030416">
    <property type="component" value="Unassembled WGS sequence"/>
</dbReference>
<keyword evidence="4" id="KW-0479">Metal-binding</keyword>
<dbReference type="PANTHER" id="PTHR43281">
    <property type="entry name" value="FARNESYL DIPHOSPHATE SYNTHASE"/>
    <property type="match status" value="1"/>
</dbReference>
<evidence type="ECO:0000256" key="5">
    <source>
        <dbReference type="ARBA" id="ARBA00022842"/>
    </source>
</evidence>
<keyword evidence="8" id="KW-1185">Reference proteome</keyword>
<name>A0A0A3I3E8_9BACL</name>
<dbReference type="Gene3D" id="1.10.600.10">
    <property type="entry name" value="Farnesyl Diphosphate Synthase"/>
    <property type="match status" value="1"/>
</dbReference>
<evidence type="ECO:0000256" key="4">
    <source>
        <dbReference type="ARBA" id="ARBA00022723"/>
    </source>
</evidence>
<dbReference type="SFLD" id="SFLDS00005">
    <property type="entry name" value="Isoprenoid_Synthase_Type_I"/>
    <property type="match status" value="1"/>
</dbReference>